<keyword evidence="2" id="KW-0732">Signal</keyword>
<reference evidence="4 5" key="1">
    <citation type="submission" date="2019-03" db="EMBL/GenBank/DDBJ databases">
        <title>Genomic Encyclopedia of Type Strains, Phase IV (KMG-IV): sequencing the most valuable type-strain genomes for metagenomic binning, comparative biology and taxonomic classification.</title>
        <authorList>
            <person name="Goeker M."/>
        </authorList>
    </citation>
    <scope>NUCLEOTIDE SEQUENCE [LARGE SCALE GENOMIC DNA]</scope>
    <source>
        <strain evidence="4 5">DSM 21100</strain>
    </source>
</reference>
<evidence type="ECO:0000256" key="1">
    <source>
        <dbReference type="SAM" id="MobiDB-lite"/>
    </source>
</evidence>
<keyword evidence="5" id="KW-1185">Reference proteome</keyword>
<dbReference type="InterPro" id="IPR025419">
    <property type="entry name" value="DUF4142"/>
</dbReference>
<dbReference type="InterPro" id="IPR012347">
    <property type="entry name" value="Ferritin-like"/>
</dbReference>
<feature type="region of interest" description="Disordered" evidence="1">
    <location>
        <begin position="138"/>
        <end position="176"/>
    </location>
</feature>
<protein>
    <submittedName>
        <fullName evidence="4">Putative membrane protein</fullName>
    </submittedName>
</protein>
<organism evidence="4 5">
    <name type="scientific">Anseongella ginsenosidimutans</name>
    <dbReference type="NCBI Taxonomy" id="496056"/>
    <lineage>
        <taxon>Bacteria</taxon>
        <taxon>Pseudomonadati</taxon>
        <taxon>Bacteroidota</taxon>
        <taxon>Sphingobacteriia</taxon>
        <taxon>Sphingobacteriales</taxon>
        <taxon>Sphingobacteriaceae</taxon>
        <taxon>Anseongella</taxon>
    </lineage>
</organism>
<feature type="signal peptide" evidence="2">
    <location>
        <begin position="1"/>
        <end position="23"/>
    </location>
</feature>
<feature type="chain" id="PRO_5020677979" evidence="2">
    <location>
        <begin position="24"/>
        <end position="176"/>
    </location>
</feature>
<evidence type="ECO:0000313" key="5">
    <source>
        <dbReference type="Proteomes" id="UP000295807"/>
    </source>
</evidence>
<sequence>MKTYKKTWMLPILSLLLCGSAYAFTAPAADTSGKKDAGFAKKAAAGGMFEVEAAELAKENGESQAVKDFAEMMIKDHTSVNEKLKGIAADKNIELPASLPEDKASKLETLSTLSGAAFDKAYAEEMVSSHEKTIALFEEEAESGEDPDLSGLAEESLPTLRHHLAEAEALKGEAGE</sequence>
<evidence type="ECO:0000256" key="2">
    <source>
        <dbReference type="SAM" id="SignalP"/>
    </source>
</evidence>
<dbReference type="PANTHER" id="PTHR38593:SF1">
    <property type="entry name" value="BLR2558 PROTEIN"/>
    <property type="match status" value="1"/>
</dbReference>
<feature type="compositionally biased region" description="Basic and acidic residues" evidence="1">
    <location>
        <begin position="163"/>
        <end position="176"/>
    </location>
</feature>
<gene>
    <name evidence="4" type="ORF">EDD80_10577</name>
</gene>
<dbReference type="AlphaFoldDB" id="A0A4R3KRG0"/>
<proteinExistence type="predicted"/>
<evidence type="ECO:0000313" key="4">
    <source>
        <dbReference type="EMBL" id="TCS87264.1"/>
    </source>
</evidence>
<dbReference type="OrthoDB" id="883203at2"/>
<name>A0A4R3KRG0_9SPHI</name>
<dbReference type="PANTHER" id="PTHR38593">
    <property type="entry name" value="BLR2558 PROTEIN"/>
    <property type="match status" value="1"/>
</dbReference>
<dbReference type="Proteomes" id="UP000295807">
    <property type="component" value="Unassembled WGS sequence"/>
</dbReference>
<comment type="caution">
    <text evidence="4">The sequence shown here is derived from an EMBL/GenBank/DDBJ whole genome shotgun (WGS) entry which is preliminary data.</text>
</comment>
<dbReference type="Pfam" id="PF13628">
    <property type="entry name" value="DUF4142"/>
    <property type="match status" value="1"/>
</dbReference>
<feature type="compositionally biased region" description="Acidic residues" evidence="1">
    <location>
        <begin position="138"/>
        <end position="148"/>
    </location>
</feature>
<evidence type="ECO:0000259" key="3">
    <source>
        <dbReference type="Pfam" id="PF13628"/>
    </source>
</evidence>
<dbReference type="Gene3D" id="1.20.1260.10">
    <property type="match status" value="1"/>
</dbReference>
<feature type="domain" description="DUF4142" evidence="3">
    <location>
        <begin position="35"/>
        <end position="170"/>
    </location>
</feature>
<dbReference type="EMBL" id="SMAD01000005">
    <property type="protein sequence ID" value="TCS87264.1"/>
    <property type="molecule type" value="Genomic_DNA"/>
</dbReference>
<dbReference type="RefSeq" id="WP_132129062.1">
    <property type="nucleotide sequence ID" value="NZ_CP042432.1"/>
</dbReference>
<accession>A0A4R3KRG0</accession>